<dbReference type="GO" id="GO:0006418">
    <property type="term" value="P:tRNA aminoacylation for protein translation"/>
    <property type="evidence" value="ECO:0007669"/>
    <property type="project" value="InterPro"/>
</dbReference>
<dbReference type="SUPFAM" id="SSF47323">
    <property type="entry name" value="Anticodon-binding domain of a subclass of class I aminoacyl-tRNA synthetases"/>
    <property type="match status" value="1"/>
</dbReference>
<dbReference type="EMBL" id="CAFBMC010000029">
    <property type="protein sequence ID" value="CAB4896241.1"/>
    <property type="molecule type" value="Genomic_DNA"/>
</dbReference>
<dbReference type="GO" id="GO:0005524">
    <property type="term" value="F:ATP binding"/>
    <property type="evidence" value="ECO:0007669"/>
    <property type="project" value="InterPro"/>
</dbReference>
<organism evidence="1">
    <name type="scientific">freshwater metagenome</name>
    <dbReference type="NCBI Taxonomy" id="449393"/>
    <lineage>
        <taxon>unclassified sequences</taxon>
        <taxon>metagenomes</taxon>
        <taxon>ecological metagenomes</taxon>
    </lineage>
</organism>
<accession>A0A6J7FLE0</accession>
<reference evidence="1" key="1">
    <citation type="submission" date="2020-05" db="EMBL/GenBank/DDBJ databases">
        <authorList>
            <person name="Chiriac C."/>
            <person name="Salcher M."/>
            <person name="Ghai R."/>
            <person name="Kavagutti S V."/>
        </authorList>
    </citation>
    <scope>NUCLEOTIDE SEQUENCE</scope>
</reference>
<name>A0A6J7FLE0_9ZZZZ</name>
<sequence length="29" mass="3174">MSDLVRDSLTAAGIEVRDTPEGVQWDLAK</sequence>
<dbReference type="GO" id="GO:0004812">
    <property type="term" value="F:aminoacyl-tRNA ligase activity"/>
    <property type="evidence" value="ECO:0007669"/>
    <property type="project" value="InterPro"/>
</dbReference>
<evidence type="ECO:0000313" key="1">
    <source>
        <dbReference type="EMBL" id="CAB4896241.1"/>
    </source>
</evidence>
<proteinExistence type="predicted"/>
<protein>
    <submittedName>
        <fullName evidence="1">Unannotated protein</fullName>
    </submittedName>
</protein>
<gene>
    <name evidence="1" type="ORF">UFOPK3495_00708</name>
</gene>
<dbReference type="AlphaFoldDB" id="A0A6J7FLE0"/>
<dbReference type="InterPro" id="IPR009080">
    <property type="entry name" value="tRNAsynth_Ia_anticodon-bd"/>
</dbReference>
<dbReference type="Gene3D" id="1.20.120.1910">
    <property type="entry name" value="Cysteine-tRNA ligase, C-terminal anti-codon recognition domain"/>
    <property type="match status" value="1"/>
</dbReference>